<evidence type="ECO:0000313" key="2">
    <source>
        <dbReference type="EMBL" id="RKX72193.1"/>
    </source>
</evidence>
<dbReference type="EMBL" id="QNBD01000041">
    <property type="protein sequence ID" value="RKX72193.1"/>
    <property type="molecule type" value="Genomic_DNA"/>
</dbReference>
<keyword evidence="1" id="KW-0472">Membrane</keyword>
<organism evidence="2 3">
    <name type="scientific">candidate division TA06 bacterium</name>
    <dbReference type="NCBI Taxonomy" id="2250710"/>
    <lineage>
        <taxon>Bacteria</taxon>
        <taxon>Bacteria division TA06</taxon>
    </lineage>
</organism>
<evidence type="ECO:0000313" key="3">
    <source>
        <dbReference type="Proteomes" id="UP000271125"/>
    </source>
</evidence>
<reference evidence="2 3" key="1">
    <citation type="submission" date="2018-06" db="EMBL/GenBank/DDBJ databases">
        <title>Extensive metabolic versatility and redundancy in microbially diverse, dynamic hydrothermal sediments.</title>
        <authorList>
            <person name="Dombrowski N."/>
            <person name="Teske A."/>
            <person name="Baker B.J."/>
        </authorList>
    </citation>
    <scope>NUCLEOTIDE SEQUENCE [LARGE SCALE GENOMIC DNA]</scope>
    <source>
        <strain evidence="2">B10_G13</strain>
    </source>
</reference>
<dbReference type="AlphaFoldDB" id="A0A660SN97"/>
<keyword evidence="1" id="KW-0812">Transmembrane</keyword>
<evidence type="ECO:0000256" key="1">
    <source>
        <dbReference type="SAM" id="Phobius"/>
    </source>
</evidence>
<name>A0A660SN97_UNCT6</name>
<accession>A0A660SN97</accession>
<feature type="transmembrane region" description="Helical" evidence="1">
    <location>
        <begin position="6"/>
        <end position="25"/>
    </location>
</feature>
<comment type="caution">
    <text evidence="2">The sequence shown here is derived from an EMBL/GenBank/DDBJ whole genome shotgun (WGS) entry which is preliminary data.</text>
</comment>
<keyword evidence="1" id="KW-1133">Transmembrane helix</keyword>
<feature type="transmembrane region" description="Helical" evidence="1">
    <location>
        <begin position="103"/>
        <end position="123"/>
    </location>
</feature>
<dbReference type="Proteomes" id="UP000271125">
    <property type="component" value="Unassembled WGS sequence"/>
</dbReference>
<feature type="transmembrane region" description="Helical" evidence="1">
    <location>
        <begin position="129"/>
        <end position="150"/>
    </location>
</feature>
<sequence length="191" mass="21827">MKLWRNKITIIFILIYSLFIMNLFARNGKFGINNENDALKSNENLYLNELITTNGISLSDFSPIYYYKYNHVSRKDVTRIIKESRNPDLIRSLDKYKIKQNRFSLIGITTLFVGGALYFIGSLNQNGTLQGLSVITGGIILIPTAAYAWYCQISEFDNIVSHYNSFILQGTSENGILLDKTVKIGLSYHFK</sequence>
<gene>
    <name evidence="2" type="ORF">DRP43_01345</name>
</gene>
<protein>
    <submittedName>
        <fullName evidence="2">Uncharacterized protein</fullName>
    </submittedName>
</protein>
<proteinExistence type="predicted"/>